<reference evidence="4 5" key="1">
    <citation type="submission" date="2020-08" db="EMBL/GenBank/DDBJ databases">
        <authorList>
            <person name="Liu C."/>
            <person name="Sun Q."/>
        </authorList>
    </citation>
    <scope>NUCLEOTIDE SEQUENCE [LARGE SCALE GENOMIC DNA]</scope>
    <source>
        <strain evidence="4 5">NSJ-59</strain>
    </source>
</reference>
<dbReference type="SUPFAM" id="SSF53187">
    <property type="entry name" value="Zn-dependent exopeptidases"/>
    <property type="match status" value="1"/>
</dbReference>
<evidence type="ECO:0000313" key="4">
    <source>
        <dbReference type="EMBL" id="MBC3537980.1"/>
    </source>
</evidence>
<name>A0ABR6VL53_9FIRM</name>
<comment type="caution">
    <text evidence="4">The sequence shown here is derived from an EMBL/GenBank/DDBJ whole genome shotgun (WGS) entry which is preliminary data.</text>
</comment>
<keyword evidence="1" id="KW-0378">Hydrolase</keyword>
<proteinExistence type="predicted"/>
<dbReference type="Proteomes" id="UP000606870">
    <property type="component" value="Unassembled WGS sequence"/>
</dbReference>
<dbReference type="InterPro" id="IPR002508">
    <property type="entry name" value="MurNAc-LAA_cat"/>
</dbReference>
<feature type="region of interest" description="Disordered" evidence="2">
    <location>
        <begin position="165"/>
        <end position="184"/>
    </location>
</feature>
<evidence type="ECO:0000256" key="1">
    <source>
        <dbReference type="ARBA" id="ARBA00022801"/>
    </source>
</evidence>
<accession>A0ABR6VL53</accession>
<dbReference type="CDD" id="cd02696">
    <property type="entry name" value="MurNAc-LAA"/>
    <property type="match status" value="1"/>
</dbReference>
<dbReference type="InterPro" id="IPR050695">
    <property type="entry name" value="N-acetylmuramoyl_amidase_3"/>
</dbReference>
<sequence>MTGIYEKDITLPVALKAKALLEAKGAIVTLTRTTDRDVYGPLATAPQELQARVNIAVQHHADLFVSLHANACADTKVGGFTSYYFPQSARGKALAQALQNRLVQTANRPDRGIQPAGFYVLKYSPMPAALVEMLFLSNPQEEALLRQKPFQDKLANALALGIEDYVRPPARPQPDRKGATRTAL</sequence>
<gene>
    <name evidence="4" type="ORF">H8J70_12095</name>
</gene>
<dbReference type="Gene3D" id="3.40.630.40">
    <property type="entry name" value="Zn-dependent exopeptidases"/>
    <property type="match status" value="1"/>
</dbReference>
<dbReference type="PANTHER" id="PTHR30404">
    <property type="entry name" value="N-ACETYLMURAMOYL-L-ALANINE AMIDASE"/>
    <property type="match status" value="1"/>
</dbReference>
<dbReference type="Pfam" id="PF01520">
    <property type="entry name" value="Amidase_3"/>
    <property type="match status" value="1"/>
</dbReference>
<dbReference type="SMART" id="SM00646">
    <property type="entry name" value="Ami_3"/>
    <property type="match status" value="1"/>
</dbReference>
<organism evidence="4 5">
    <name type="scientific">Megasphaera hominis</name>
    <dbReference type="NCBI Taxonomy" id="159836"/>
    <lineage>
        <taxon>Bacteria</taxon>
        <taxon>Bacillati</taxon>
        <taxon>Bacillota</taxon>
        <taxon>Negativicutes</taxon>
        <taxon>Veillonellales</taxon>
        <taxon>Veillonellaceae</taxon>
        <taxon>Megasphaera</taxon>
    </lineage>
</organism>
<feature type="domain" description="MurNAc-LAA" evidence="3">
    <location>
        <begin position="53"/>
        <end position="163"/>
    </location>
</feature>
<dbReference type="EMBL" id="JACOGK010000059">
    <property type="protein sequence ID" value="MBC3537980.1"/>
    <property type="molecule type" value="Genomic_DNA"/>
</dbReference>
<protein>
    <submittedName>
        <fullName evidence="4">N-acetylmuramoyl-L-alanine amidase</fullName>
    </submittedName>
</protein>
<dbReference type="PANTHER" id="PTHR30404:SF0">
    <property type="entry name" value="N-ACETYLMURAMOYL-L-ALANINE AMIDASE AMIC"/>
    <property type="match status" value="1"/>
</dbReference>
<evidence type="ECO:0000313" key="5">
    <source>
        <dbReference type="Proteomes" id="UP000606870"/>
    </source>
</evidence>
<keyword evidence="5" id="KW-1185">Reference proteome</keyword>
<evidence type="ECO:0000256" key="2">
    <source>
        <dbReference type="SAM" id="MobiDB-lite"/>
    </source>
</evidence>
<dbReference type="RefSeq" id="WP_186504547.1">
    <property type="nucleotide sequence ID" value="NZ_JACOGK010000059.1"/>
</dbReference>
<evidence type="ECO:0000259" key="3">
    <source>
        <dbReference type="SMART" id="SM00646"/>
    </source>
</evidence>